<dbReference type="OrthoDB" id="313308at2759"/>
<evidence type="ECO:0000256" key="9">
    <source>
        <dbReference type="SAM" id="Coils"/>
    </source>
</evidence>
<feature type="coiled-coil region" evidence="9">
    <location>
        <begin position="525"/>
        <end position="564"/>
    </location>
</feature>
<dbReference type="GO" id="GO:0005829">
    <property type="term" value="C:cytosol"/>
    <property type="evidence" value="ECO:0007669"/>
    <property type="project" value="EnsemblMetazoa"/>
</dbReference>
<dbReference type="HOGENOM" id="CLU_394455_0_0_1"/>
<dbReference type="CDD" id="cd00715">
    <property type="entry name" value="GPATase_N"/>
    <property type="match status" value="1"/>
</dbReference>
<dbReference type="EMBL" id="CH479217">
    <property type="protein sequence ID" value="EDW33718.1"/>
    <property type="molecule type" value="Genomic_DNA"/>
</dbReference>
<keyword evidence="4" id="KW-0597">Phosphoprotein</keyword>
<gene>
    <name evidence="11" type="primary">Dper\GL13231</name>
    <name evidence="11" type="ORF">Dper_GL13231</name>
</gene>
<dbReference type="AlphaFoldDB" id="B4H7B2"/>
<dbReference type="PROSITE" id="PS51278">
    <property type="entry name" value="GATASE_TYPE_2"/>
    <property type="match status" value="1"/>
</dbReference>
<keyword evidence="7" id="KW-0206">Cytoskeleton</keyword>
<dbReference type="Pfam" id="PF13522">
    <property type="entry name" value="GATase_6"/>
    <property type="match status" value="1"/>
</dbReference>
<evidence type="ECO:0000256" key="4">
    <source>
        <dbReference type="ARBA" id="ARBA00022553"/>
    </source>
</evidence>
<evidence type="ECO:0000256" key="3">
    <source>
        <dbReference type="ARBA" id="ARBA00022490"/>
    </source>
</evidence>
<evidence type="ECO:0000256" key="2">
    <source>
        <dbReference type="ARBA" id="ARBA00006737"/>
    </source>
</evidence>
<keyword evidence="5" id="KW-0282">Flagellum</keyword>
<dbReference type="STRING" id="7234.B4H7B2"/>
<dbReference type="InterPro" id="IPR035584">
    <property type="entry name" value="PurF_N"/>
</dbReference>
<keyword evidence="9" id="KW-0175">Coiled coil</keyword>
<dbReference type="PANTHER" id="PTHR21648">
    <property type="entry name" value="FLAGELLAR RADIAL SPOKE PROTEIN 3"/>
    <property type="match status" value="1"/>
</dbReference>
<sequence>MAQSDDRNCCADLKKDELDESCCQVAKKMPAKTFPDKIYKSVQPKGVDATGMTCECGVFGAIACGDYPTQLDIAQMICLGLVALQHRGQESAGIVTSQGKLTKNFTVHKGMGMINNLFNDEAIRKLKGNLGIGHTRYSTSAASEVVNCQPFVVHTAHGALAIAHNGELVNCESLRREVLERGVGLSTHSDSELIAQSLCCAPEDVSEHDGPNWPARIRHFMTLAPLSYSLVVMHKDKIYAVRDSYGNRPLCLGKIVPVDAGHANIEDKLAEGWVVSSESCGFLSIGARYVREVEPGRDHRALAERLRGKNLGMDLLIRTEVTEMQIKWQDNPCPAPPCKQAFWWSSQPKPVKIKGCPKAVVPPPEPYKNVMYDRRVIKGSNFGNASMVADVDPFDKAAEIKRRNMLRKRSIQCRNQRNVLGTPPPVKGRKHETIQTEKYLEKLGQRPPEFTVDTQTDLFLEKPPTPPFIAAKVGVDVGTEIGEGELFHFDAEAQPIIDVLVDACIEQSMLEVAHEMELDSLRRKQEEFLAQREVELAELRRLEAEEMRLRAEKERRLRQDAIAKELDAEMQKSVTAAKLLQGHIASLVPEVLENIEPASDAVKKEQLMKSICPWLSAEVAEEVGHIVDSREILTAIIQEIIKQRAEVYAGYREDLSEATTLTTDVCEEEGCMVDEMEACPCETGTDEECPTPPPEPPHL</sequence>
<dbReference type="Proteomes" id="UP000008744">
    <property type="component" value="Unassembled WGS sequence"/>
</dbReference>
<feature type="domain" description="Glutamine amidotransferase type-2" evidence="10">
    <location>
        <begin position="56"/>
        <end position="304"/>
    </location>
</feature>
<evidence type="ECO:0000256" key="8">
    <source>
        <dbReference type="ARBA" id="ARBA00023273"/>
    </source>
</evidence>
<dbReference type="eggNOG" id="KOG0572">
    <property type="taxonomic scope" value="Eukaryota"/>
</dbReference>
<evidence type="ECO:0000259" key="10">
    <source>
        <dbReference type="PROSITE" id="PS51278"/>
    </source>
</evidence>
<proteinExistence type="inferred from homology"/>
<keyword evidence="3" id="KW-0963">Cytoplasm</keyword>
<dbReference type="SUPFAM" id="SSF56235">
    <property type="entry name" value="N-terminal nucleophile aminohydrolases (Ntn hydrolases)"/>
    <property type="match status" value="1"/>
</dbReference>
<keyword evidence="6" id="KW-0969">Cilium</keyword>
<dbReference type="Pfam" id="PF06098">
    <property type="entry name" value="Radial_spoke_3"/>
    <property type="match status" value="1"/>
</dbReference>
<name>B4H7B2_DROPE</name>
<dbReference type="SMR" id="B4H7B2"/>
<evidence type="ECO:0000313" key="11">
    <source>
        <dbReference type="EMBL" id="EDW33718.1"/>
    </source>
</evidence>
<evidence type="ECO:0000313" key="12">
    <source>
        <dbReference type="Proteomes" id="UP000008744"/>
    </source>
</evidence>
<dbReference type="GO" id="GO:0035082">
    <property type="term" value="P:axoneme assembly"/>
    <property type="evidence" value="ECO:0007669"/>
    <property type="project" value="EnsemblMetazoa"/>
</dbReference>
<comment type="similarity">
    <text evidence="2">Belongs to the flagellar radial spoke RSP3 family.</text>
</comment>
<dbReference type="InterPro" id="IPR009290">
    <property type="entry name" value="Radial_spoke_3"/>
</dbReference>
<dbReference type="GO" id="GO:0007291">
    <property type="term" value="P:sperm individualization"/>
    <property type="evidence" value="ECO:0007669"/>
    <property type="project" value="EnsemblMetazoa"/>
</dbReference>
<dbReference type="PhylomeDB" id="B4H7B2"/>
<accession>B4H7B2</accession>
<comment type="subcellular location">
    <subcellularLocation>
        <location evidence="1">Cytoplasm</location>
        <location evidence="1">Cytoskeleton</location>
        <location evidence="1">Flagellum axoneme</location>
    </subcellularLocation>
</comment>
<organism evidence="12">
    <name type="scientific">Drosophila persimilis</name>
    <name type="common">Fruit fly</name>
    <dbReference type="NCBI Taxonomy" id="7234"/>
    <lineage>
        <taxon>Eukaryota</taxon>
        <taxon>Metazoa</taxon>
        <taxon>Ecdysozoa</taxon>
        <taxon>Arthropoda</taxon>
        <taxon>Hexapoda</taxon>
        <taxon>Insecta</taxon>
        <taxon>Pterygota</taxon>
        <taxon>Neoptera</taxon>
        <taxon>Endopterygota</taxon>
        <taxon>Diptera</taxon>
        <taxon>Brachycera</taxon>
        <taxon>Muscomorpha</taxon>
        <taxon>Ephydroidea</taxon>
        <taxon>Drosophilidae</taxon>
        <taxon>Drosophila</taxon>
        <taxon>Sophophora</taxon>
    </lineage>
</organism>
<dbReference type="InterPro" id="IPR017932">
    <property type="entry name" value="GATase_2_dom"/>
</dbReference>
<dbReference type="Gene3D" id="3.60.20.10">
    <property type="entry name" value="Glutamine Phosphoribosylpyrophosphate, subunit 1, domain 1"/>
    <property type="match status" value="1"/>
</dbReference>
<evidence type="ECO:0000256" key="1">
    <source>
        <dbReference type="ARBA" id="ARBA00004611"/>
    </source>
</evidence>
<keyword evidence="8" id="KW-0966">Cell projection</keyword>
<dbReference type="PANTHER" id="PTHR21648:SF0">
    <property type="entry name" value="RADIAL SPOKE HEAD PROTEIN 3 HOMOLOG"/>
    <property type="match status" value="1"/>
</dbReference>
<reference evidence="11 12" key="1">
    <citation type="journal article" date="2007" name="Nature">
        <title>Evolution of genes and genomes on the Drosophila phylogeny.</title>
        <authorList>
            <consortium name="Drosophila 12 Genomes Consortium"/>
            <person name="Clark A.G."/>
            <person name="Eisen M.B."/>
            <person name="Smith D.R."/>
            <person name="Bergman C.M."/>
            <person name="Oliver B."/>
            <person name="Markow T.A."/>
            <person name="Kaufman T.C."/>
            <person name="Kellis M."/>
            <person name="Gelbart W."/>
            <person name="Iyer V.N."/>
            <person name="Pollard D.A."/>
            <person name="Sackton T.B."/>
            <person name="Larracuente A.M."/>
            <person name="Singh N.D."/>
            <person name="Abad J.P."/>
            <person name="Abt D.N."/>
            <person name="Adryan B."/>
            <person name="Aguade M."/>
            <person name="Akashi H."/>
            <person name="Anderson W.W."/>
            <person name="Aquadro C.F."/>
            <person name="Ardell D.H."/>
            <person name="Arguello R."/>
            <person name="Artieri C.G."/>
            <person name="Barbash D.A."/>
            <person name="Barker D."/>
            <person name="Barsanti P."/>
            <person name="Batterham P."/>
            <person name="Batzoglou S."/>
            <person name="Begun D."/>
            <person name="Bhutkar A."/>
            <person name="Blanco E."/>
            <person name="Bosak S.A."/>
            <person name="Bradley R.K."/>
            <person name="Brand A.D."/>
            <person name="Brent M.R."/>
            <person name="Brooks A.N."/>
            <person name="Brown R.H."/>
            <person name="Butlin R.K."/>
            <person name="Caggese C."/>
            <person name="Calvi B.R."/>
            <person name="Bernardo de Carvalho A."/>
            <person name="Caspi A."/>
            <person name="Castrezana S."/>
            <person name="Celniker S.E."/>
            <person name="Chang J.L."/>
            <person name="Chapple C."/>
            <person name="Chatterji S."/>
            <person name="Chinwalla A."/>
            <person name="Civetta A."/>
            <person name="Clifton S.W."/>
            <person name="Comeron J.M."/>
            <person name="Costello J.C."/>
            <person name="Coyne J.A."/>
            <person name="Daub J."/>
            <person name="David R.G."/>
            <person name="Delcher A.L."/>
            <person name="Delehaunty K."/>
            <person name="Do C.B."/>
            <person name="Ebling H."/>
            <person name="Edwards K."/>
            <person name="Eickbush T."/>
            <person name="Evans J.D."/>
            <person name="Filipski A."/>
            <person name="Findeiss S."/>
            <person name="Freyhult E."/>
            <person name="Fulton L."/>
            <person name="Fulton R."/>
            <person name="Garcia A.C."/>
            <person name="Gardiner A."/>
            <person name="Garfield D.A."/>
            <person name="Garvin B.E."/>
            <person name="Gibson G."/>
            <person name="Gilbert D."/>
            <person name="Gnerre S."/>
            <person name="Godfrey J."/>
            <person name="Good R."/>
            <person name="Gotea V."/>
            <person name="Gravely B."/>
            <person name="Greenberg A.J."/>
            <person name="Griffiths-Jones S."/>
            <person name="Gross S."/>
            <person name="Guigo R."/>
            <person name="Gustafson E.A."/>
            <person name="Haerty W."/>
            <person name="Hahn M.W."/>
            <person name="Halligan D.L."/>
            <person name="Halpern A.L."/>
            <person name="Halter G.M."/>
            <person name="Han M.V."/>
            <person name="Heger A."/>
            <person name="Hillier L."/>
            <person name="Hinrichs A.S."/>
            <person name="Holmes I."/>
            <person name="Hoskins R.A."/>
            <person name="Hubisz M.J."/>
            <person name="Hultmark D."/>
            <person name="Huntley M.A."/>
            <person name="Jaffe D.B."/>
            <person name="Jagadeeshan S."/>
            <person name="Jeck W.R."/>
            <person name="Johnson J."/>
            <person name="Jones C.D."/>
            <person name="Jordan W.C."/>
            <person name="Karpen G.H."/>
            <person name="Kataoka E."/>
            <person name="Keightley P.D."/>
            <person name="Kheradpour P."/>
            <person name="Kirkness E.F."/>
            <person name="Koerich L.B."/>
            <person name="Kristiansen K."/>
            <person name="Kudrna D."/>
            <person name="Kulathinal R.J."/>
            <person name="Kumar S."/>
            <person name="Kwok R."/>
            <person name="Lander E."/>
            <person name="Langley C.H."/>
            <person name="Lapoint R."/>
            <person name="Lazzaro B.P."/>
            <person name="Lee S.J."/>
            <person name="Levesque L."/>
            <person name="Li R."/>
            <person name="Lin C.F."/>
            <person name="Lin M.F."/>
            <person name="Lindblad-Toh K."/>
            <person name="Llopart A."/>
            <person name="Long M."/>
            <person name="Low L."/>
            <person name="Lozovsky E."/>
            <person name="Lu J."/>
            <person name="Luo M."/>
            <person name="Machado C.A."/>
            <person name="Makalowski W."/>
            <person name="Marzo M."/>
            <person name="Matsuda M."/>
            <person name="Matzkin L."/>
            <person name="McAllister B."/>
            <person name="McBride C.S."/>
            <person name="McKernan B."/>
            <person name="McKernan K."/>
            <person name="Mendez-Lago M."/>
            <person name="Minx P."/>
            <person name="Mollenhauer M.U."/>
            <person name="Montooth K."/>
            <person name="Mount S.M."/>
            <person name="Mu X."/>
            <person name="Myers E."/>
            <person name="Negre B."/>
            <person name="Newfeld S."/>
            <person name="Nielsen R."/>
            <person name="Noor M.A."/>
            <person name="O'Grady P."/>
            <person name="Pachter L."/>
            <person name="Papaceit M."/>
            <person name="Parisi M.J."/>
            <person name="Parisi M."/>
            <person name="Parts L."/>
            <person name="Pedersen J.S."/>
            <person name="Pesole G."/>
            <person name="Phillippy A.M."/>
            <person name="Ponting C.P."/>
            <person name="Pop M."/>
            <person name="Porcelli D."/>
            <person name="Powell J.R."/>
            <person name="Prohaska S."/>
            <person name="Pruitt K."/>
            <person name="Puig M."/>
            <person name="Quesneville H."/>
            <person name="Ram K.R."/>
            <person name="Rand D."/>
            <person name="Rasmussen M.D."/>
            <person name="Reed L.K."/>
            <person name="Reenan R."/>
            <person name="Reily A."/>
            <person name="Remington K.A."/>
            <person name="Rieger T.T."/>
            <person name="Ritchie M.G."/>
            <person name="Robin C."/>
            <person name="Rogers Y.H."/>
            <person name="Rohde C."/>
            <person name="Rozas J."/>
            <person name="Rubenfield M.J."/>
            <person name="Ruiz A."/>
            <person name="Russo S."/>
            <person name="Salzberg S.L."/>
            <person name="Sanchez-Gracia A."/>
            <person name="Saranga D.J."/>
            <person name="Sato H."/>
            <person name="Schaeffer S.W."/>
            <person name="Schatz M.C."/>
            <person name="Schlenke T."/>
            <person name="Schwartz R."/>
            <person name="Segarra C."/>
            <person name="Singh R.S."/>
            <person name="Sirot L."/>
            <person name="Sirota M."/>
            <person name="Sisneros N.B."/>
            <person name="Smith C.D."/>
            <person name="Smith T.F."/>
            <person name="Spieth J."/>
            <person name="Stage D.E."/>
            <person name="Stark A."/>
            <person name="Stephan W."/>
            <person name="Strausberg R.L."/>
            <person name="Strempel S."/>
            <person name="Sturgill D."/>
            <person name="Sutton G."/>
            <person name="Sutton G.G."/>
            <person name="Tao W."/>
            <person name="Teichmann S."/>
            <person name="Tobari Y.N."/>
            <person name="Tomimura Y."/>
            <person name="Tsolas J.M."/>
            <person name="Valente V.L."/>
            <person name="Venter E."/>
            <person name="Venter J.C."/>
            <person name="Vicario S."/>
            <person name="Vieira F.G."/>
            <person name="Vilella A.J."/>
            <person name="Villasante A."/>
            <person name="Walenz B."/>
            <person name="Wang J."/>
            <person name="Wasserman M."/>
            <person name="Watts T."/>
            <person name="Wilson D."/>
            <person name="Wilson R.K."/>
            <person name="Wing R.A."/>
            <person name="Wolfner M.F."/>
            <person name="Wong A."/>
            <person name="Wong G.K."/>
            <person name="Wu C.I."/>
            <person name="Wu G."/>
            <person name="Yamamoto D."/>
            <person name="Yang H.P."/>
            <person name="Yang S.P."/>
            <person name="Yorke J.A."/>
            <person name="Yoshida K."/>
            <person name="Zdobnov E."/>
            <person name="Zhang P."/>
            <person name="Zhang Y."/>
            <person name="Zimin A.V."/>
            <person name="Baldwin J."/>
            <person name="Abdouelleil A."/>
            <person name="Abdulkadir J."/>
            <person name="Abebe A."/>
            <person name="Abera B."/>
            <person name="Abreu J."/>
            <person name="Acer S.C."/>
            <person name="Aftuck L."/>
            <person name="Alexander A."/>
            <person name="An P."/>
            <person name="Anderson E."/>
            <person name="Anderson S."/>
            <person name="Arachi H."/>
            <person name="Azer M."/>
            <person name="Bachantsang P."/>
            <person name="Barry A."/>
            <person name="Bayul T."/>
            <person name="Berlin A."/>
            <person name="Bessette D."/>
            <person name="Bloom T."/>
            <person name="Blye J."/>
            <person name="Boguslavskiy L."/>
            <person name="Bonnet C."/>
            <person name="Boukhgalter B."/>
            <person name="Bourzgui I."/>
            <person name="Brown A."/>
            <person name="Cahill P."/>
            <person name="Channer S."/>
            <person name="Cheshatsang Y."/>
            <person name="Chuda L."/>
            <person name="Citroen M."/>
            <person name="Collymore A."/>
            <person name="Cooke P."/>
            <person name="Costello M."/>
            <person name="D'Aco K."/>
            <person name="Daza R."/>
            <person name="De Haan G."/>
            <person name="DeGray S."/>
            <person name="DeMaso C."/>
            <person name="Dhargay N."/>
            <person name="Dooley K."/>
            <person name="Dooley E."/>
            <person name="Doricent M."/>
            <person name="Dorje P."/>
            <person name="Dorjee K."/>
            <person name="Dupes A."/>
            <person name="Elong R."/>
            <person name="Falk J."/>
            <person name="Farina A."/>
            <person name="Faro S."/>
            <person name="Ferguson D."/>
            <person name="Fisher S."/>
            <person name="Foley C.D."/>
            <person name="Franke A."/>
            <person name="Friedrich D."/>
            <person name="Gadbois L."/>
            <person name="Gearin G."/>
            <person name="Gearin C.R."/>
            <person name="Giannoukos G."/>
            <person name="Goode T."/>
            <person name="Graham J."/>
            <person name="Grandbois E."/>
            <person name="Grewal S."/>
            <person name="Gyaltsen K."/>
            <person name="Hafez N."/>
            <person name="Hagos B."/>
            <person name="Hall J."/>
            <person name="Henson C."/>
            <person name="Hollinger A."/>
            <person name="Honan T."/>
            <person name="Huard M.D."/>
            <person name="Hughes L."/>
            <person name="Hurhula B."/>
            <person name="Husby M.E."/>
            <person name="Kamat A."/>
            <person name="Kanga B."/>
            <person name="Kashin S."/>
            <person name="Khazanovich D."/>
            <person name="Kisner P."/>
            <person name="Lance K."/>
            <person name="Lara M."/>
            <person name="Lee W."/>
            <person name="Lennon N."/>
            <person name="Letendre F."/>
            <person name="LeVine R."/>
            <person name="Lipovsky A."/>
            <person name="Liu X."/>
            <person name="Liu J."/>
            <person name="Liu S."/>
            <person name="Lokyitsang T."/>
            <person name="Lokyitsang Y."/>
            <person name="Lubonja R."/>
            <person name="Lui A."/>
            <person name="MacDonald P."/>
            <person name="Magnisalis V."/>
            <person name="Maru K."/>
            <person name="Matthews C."/>
            <person name="McCusker W."/>
            <person name="McDonough S."/>
            <person name="Mehta T."/>
            <person name="Meldrim J."/>
            <person name="Meneus L."/>
            <person name="Mihai O."/>
            <person name="Mihalev A."/>
            <person name="Mihova T."/>
            <person name="Mittelman R."/>
            <person name="Mlenga V."/>
            <person name="Montmayeur A."/>
            <person name="Mulrain L."/>
            <person name="Navidi A."/>
            <person name="Naylor J."/>
            <person name="Negash T."/>
            <person name="Nguyen T."/>
            <person name="Nguyen N."/>
            <person name="Nicol R."/>
            <person name="Norbu C."/>
            <person name="Norbu N."/>
            <person name="Novod N."/>
            <person name="O'Neill B."/>
            <person name="Osman S."/>
            <person name="Markiewicz E."/>
            <person name="Oyono O.L."/>
            <person name="Patti C."/>
            <person name="Phunkhang P."/>
            <person name="Pierre F."/>
            <person name="Priest M."/>
            <person name="Raghuraman S."/>
            <person name="Rege F."/>
            <person name="Reyes R."/>
            <person name="Rise C."/>
            <person name="Rogov P."/>
            <person name="Ross K."/>
            <person name="Ryan E."/>
            <person name="Settipalli S."/>
            <person name="Shea T."/>
            <person name="Sherpa N."/>
            <person name="Shi L."/>
            <person name="Shih D."/>
            <person name="Sparrow T."/>
            <person name="Spaulding J."/>
            <person name="Stalker J."/>
            <person name="Stange-Thomann N."/>
            <person name="Stavropoulos S."/>
            <person name="Stone C."/>
            <person name="Strader C."/>
            <person name="Tesfaye S."/>
            <person name="Thomson T."/>
            <person name="Thoulutsang Y."/>
            <person name="Thoulutsang D."/>
            <person name="Topham K."/>
            <person name="Topping I."/>
            <person name="Tsamla T."/>
            <person name="Vassiliev H."/>
            <person name="Vo A."/>
            <person name="Wangchuk T."/>
            <person name="Wangdi T."/>
            <person name="Weiand M."/>
            <person name="Wilkinson J."/>
            <person name="Wilson A."/>
            <person name="Yadav S."/>
            <person name="Young G."/>
            <person name="Yu Q."/>
            <person name="Zembek L."/>
            <person name="Zhong D."/>
            <person name="Zimmer A."/>
            <person name="Zwirko Z."/>
            <person name="Jaffe D.B."/>
            <person name="Alvarez P."/>
            <person name="Brockman W."/>
            <person name="Butler J."/>
            <person name="Chin C."/>
            <person name="Gnerre S."/>
            <person name="Grabherr M."/>
            <person name="Kleber M."/>
            <person name="Mauceli E."/>
            <person name="MacCallum I."/>
        </authorList>
    </citation>
    <scope>NUCLEOTIDE SEQUENCE [LARGE SCALE GENOMIC DNA]</scope>
    <source>
        <strain evidence="12">MSH-3 / Tucson 14011-0111.49</strain>
    </source>
</reference>
<dbReference type="GO" id="GO:0005634">
    <property type="term" value="C:nucleus"/>
    <property type="evidence" value="ECO:0007669"/>
    <property type="project" value="EnsemblMetazoa"/>
</dbReference>
<evidence type="ECO:0000256" key="5">
    <source>
        <dbReference type="ARBA" id="ARBA00022846"/>
    </source>
</evidence>
<dbReference type="GO" id="GO:0036126">
    <property type="term" value="C:sperm flagellum"/>
    <property type="evidence" value="ECO:0007669"/>
    <property type="project" value="EnsemblMetazoa"/>
</dbReference>
<dbReference type="InterPro" id="IPR029055">
    <property type="entry name" value="Ntn_hydrolases_N"/>
</dbReference>
<evidence type="ECO:0000256" key="6">
    <source>
        <dbReference type="ARBA" id="ARBA00023069"/>
    </source>
</evidence>
<evidence type="ECO:0000256" key="7">
    <source>
        <dbReference type="ARBA" id="ARBA00023212"/>
    </source>
</evidence>
<protein>
    <submittedName>
        <fullName evidence="11">GL13231</fullName>
    </submittedName>
</protein>
<keyword evidence="12" id="KW-1185">Reference proteome</keyword>